<dbReference type="EMBL" id="BARW01038722">
    <property type="protein sequence ID" value="GAJ24324.1"/>
    <property type="molecule type" value="Genomic_DNA"/>
</dbReference>
<feature type="non-terminal residue" evidence="1">
    <location>
        <position position="1"/>
    </location>
</feature>
<gene>
    <name evidence="1" type="ORF">S12H4_59311</name>
</gene>
<reference evidence="1" key="1">
    <citation type="journal article" date="2014" name="Front. Microbiol.">
        <title>High frequency of phylogenetically diverse reductive dehalogenase-homologous genes in deep subseafloor sedimentary metagenomes.</title>
        <authorList>
            <person name="Kawai M."/>
            <person name="Futagami T."/>
            <person name="Toyoda A."/>
            <person name="Takaki Y."/>
            <person name="Nishi S."/>
            <person name="Hori S."/>
            <person name="Arai W."/>
            <person name="Tsubouchi T."/>
            <person name="Morono Y."/>
            <person name="Uchiyama I."/>
            <person name="Ito T."/>
            <person name="Fujiyama A."/>
            <person name="Inagaki F."/>
            <person name="Takami H."/>
        </authorList>
    </citation>
    <scope>NUCLEOTIDE SEQUENCE</scope>
    <source>
        <strain evidence="1">Expedition CK06-06</strain>
    </source>
</reference>
<proteinExistence type="predicted"/>
<comment type="caution">
    <text evidence="1">The sequence shown here is derived from an EMBL/GenBank/DDBJ whole genome shotgun (WGS) entry which is preliminary data.</text>
</comment>
<evidence type="ECO:0000313" key="1">
    <source>
        <dbReference type="EMBL" id="GAJ24324.1"/>
    </source>
</evidence>
<organism evidence="1">
    <name type="scientific">marine sediment metagenome</name>
    <dbReference type="NCBI Taxonomy" id="412755"/>
    <lineage>
        <taxon>unclassified sequences</taxon>
        <taxon>metagenomes</taxon>
        <taxon>ecological metagenomes</taxon>
    </lineage>
</organism>
<name>X1V3P9_9ZZZZ</name>
<accession>X1V3P9</accession>
<protein>
    <submittedName>
        <fullName evidence="1">Uncharacterized protein</fullName>
    </submittedName>
</protein>
<dbReference type="AlphaFoldDB" id="X1V3P9"/>
<sequence length="61" mass="6924">ICLLQLLFLKTNGLNDLVIITRKILINITPPSLTNIKVIIKENILLINVNTQSNHKYLNAE</sequence>